<dbReference type="AlphaFoldDB" id="A0A4V4LTD0"/>
<organism evidence="3 4">
    <name type="scientific">Wallemia hederae</name>
    <dbReference type="NCBI Taxonomy" id="1540922"/>
    <lineage>
        <taxon>Eukaryota</taxon>
        <taxon>Fungi</taxon>
        <taxon>Dikarya</taxon>
        <taxon>Basidiomycota</taxon>
        <taxon>Wallemiomycotina</taxon>
        <taxon>Wallemiomycetes</taxon>
        <taxon>Wallemiales</taxon>
        <taxon>Wallemiaceae</taxon>
        <taxon>Wallemia</taxon>
    </lineage>
</organism>
<dbReference type="PANTHER" id="PTHR12170">
    <property type="entry name" value="MACROPHAGE ERYTHROBLAST ATTACHER-RELATED"/>
    <property type="match status" value="1"/>
</dbReference>
<dbReference type="GO" id="GO:0004842">
    <property type="term" value="F:ubiquitin-protein transferase activity"/>
    <property type="evidence" value="ECO:0007669"/>
    <property type="project" value="InterPro"/>
</dbReference>
<comment type="caution">
    <text evidence="3">The sequence shown here is derived from an EMBL/GenBank/DDBJ whole genome shotgun (WGS) entry which is preliminary data.</text>
</comment>
<dbReference type="InterPro" id="IPR006595">
    <property type="entry name" value="CTLH_C"/>
</dbReference>
<proteinExistence type="inferred from homology"/>
<dbReference type="Pfam" id="PF10607">
    <property type="entry name" value="CTLH"/>
    <property type="match status" value="1"/>
</dbReference>
<comment type="similarity">
    <text evidence="1">Belongs to the FYV10 family.</text>
</comment>
<keyword evidence="4" id="KW-1185">Reference proteome</keyword>
<evidence type="ECO:0000256" key="1">
    <source>
        <dbReference type="ARBA" id="ARBA00010615"/>
    </source>
</evidence>
<dbReference type="OrthoDB" id="1933455at2759"/>
<dbReference type="InterPro" id="IPR045098">
    <property type="entry name" value="Fyv10_fam"/>
</dbReference>
<protein>
    <recommendedName>
        <fullName evidence="2">CTLH domain-containing protein</fullName>
    </recommendedName>
</protein>
<accession>A0A4V4LTD0</accession>
<dbReference type="InterPro" id="IPR024964">
    <property type="entry name" value="CTLH/CRA"/>
</dbReference>
<dbReference type="Proteomes" id="UP000310189">
    <property type="component" value="Unassembled WGS sequence"/>
</dbReference>
<dbReference type="PANTHER" id="PTHR12170:SF2">
    <property type="entry name" value="E3 UBIQUITIN-PROTEIN TRANSFERASE MAEA"/>
    <property type="match status" value="1"/>
</dbReference>
<dbReference type="GO" id="GO:0043161">
    <property type="term" value="P:proteasome-mediated ubiquitin-dependent protein catabolic process"/>
    <property type="evidence" value="ECO:0007669"/>
    <property type="project" value="InterPro"/>
</dbReference>
<dbReference type="PROSITE" id="PS50897">
    <property type="entry name" value="CTLH"/>
    <property type="match status" value="1"/>
</dbReference>
<dbReference type="SMART" id="SM00757">
    <property type="entry name" value="CRA"/>
    <property type="match status" value="1"/>
</dbReference>
<dbReference type="GO" id="GO:0034657">
    <property type="term" value="C:GID complex"/>
    <property type="evidence" value="ECO:0007669"/>
    <property type="project" value="TreeGrafter"/>
</dbReference>
<dbReference type="InterPro" id="IPR013144">
    <property type="entry name" value="CRA_dom"/>
</dbReference>
<evidence type="ECO:0000259" key="2">
    <source>
        <dbReference type="PROSITE" id="PS50897"/>
    </source>
</evidence>
<evidence type="ECO:0000313" key="4">
    <source>
        <dbReference type="Proteomes" id="UP000310189"/>
    </source>
</evidence>
<feature type="domain" description="CTLH" evidence="2">
    <location>
        <begin position="149"/>
        <end position="205"/>
    </location>
</feature>
<evidence type="ECO:0000313" key="3">
    <source>
        <dbReference type="EMBL" id="TIA89893.1"/>
    </source>
</evidence>
<name>A0A4V4LTD0_9BASI</name>
<sequence length="416" mass="47432">MTPQEIDGILILEIYFIRSPFEKLRKAFRNCQKHLEKDLLAISNGINGSLDDAAIDALIKKAQNLKARLTVLESAQQECFNQLQYRCAHIKSTLLDGYHSNDAQLVENFKHLRLQRWIIDWCLRNNRIDLSKLLTANSNIEQLIDVELFQEIIQIESDLLNNDCNSALAWCSDNKLTLRKLNIQFEFDLRLQQYIELIRQGQVAQAISYLRTHLISHFSTHSKQIQQAVALLAFPETSIVGVYRNLYNKSRWLDLSAKFKNVALRLYGLSTQPMLHVALSVGLPSLKLQSCTIAQSTAQNNHDNEFEHLYNGYSFLSSRNEKLLDNYSINCPTCNSDMLGALAQQVPHSHHTNSSIVCKISGDVVKDGEMLAFPNGRVYSKSVLRDVADKDPQNLVRCPRDGTVVHYSKLRKVFVS</sequence>
<dbReference type="EMBL" id="SPNW01000023">
    <property type="protein sequence ID" value="TIA89893.1"/>
    <property type="molecule type" value="Genomic_DNA"/>
</dbReference>
<reference evidence="3 4" key="1">
    <citation type="submission" date="2019-03" db="EMBL/GenBank/DDBJ databases">
        <title>Sequencing 23 genomes of Wallemia ichthyophaga.</title>
        <authorList>
            <person name="Gostincar C."/>
        </authorList>
    </citation>
    <scope>NUCLEOTIDE SEQUENCE [LARGE SCALE GENOMIC DNA]</scope>
    <source>
        <strain evidence="3 4">EXF-5753</strain>
    </source>
</reference>
<dbReference type="SMART" id="SM00668">
    <property type="entry name" value="CTLH"/>
    <property type="match status" value="1"/>
</dbReference>
<dbReference type="GO" id="GO:0005634">
    <property type="term" value="C:nucleus"/>
    <property type="evidence" value="ECO:0007669"/>
    <property type="project" value="TreeGrafter"/>
</dbReference>
<gene>
    <name evidence="3" type="ORF">E3P99_01860</name>
</gene>
<dbReference type="GO" id="GO:0005737">
    <property type="term" value="C:cytoplasm"/>
    <property type="evidence" value="ECO:0007669"/>
    <property type="project" value="TreeGrafter"/>
</dbReference>